<dbReference type="InterPro" id="IPR010982">
    <property type="entry name" value="Lambda_DNA-bd_dom_sf"/>
</dbReference>
<feature type="coiled-coil region" evidence="1">
    <location>
        <begin position="93"/>
        <end position="124"/>
    </location>
</feature>
<dbReference type="SUPFAM" id="SSF47413">
    <property type="entry name" value="lambda repressor-like DNA-binding domains"/>
    <property type="match status" value="1"/>
</dbReference>
<evidence type="ECO:0000256" key="1">
    <source>
        <dbReference type="SAM" id="Coils"/>
    </source>
</evidence>
<protein>
    <recommendedName>
        <fullName evidence="2">HTH cro/C1-type domain-containing protein</fullName>
    </recommendedName>
</protein>
<feature type="domain" description="HTH cro/C1-type" evidence="2">
    <location>
        <begin position="6"/>
        <end position="59"/>
    </location>
</feature>
<name>A0A5J4T3W5_9ZZZZ</name>
<dbReference type="AlphaFoldDB" id="A0A5J4T3W5"/>
<keyword evidence="1" id="KW-0175">Coiled coil</keyword>
<dbReference type="PROSITE" id="PS50943">
    <property type="entry name" value="HTH_CROC1"/>
    <property type="match status" value="1"/>
</dbReference>
<reference evidence="3" key="1">
    <citation type="submission" date="2019-03" db="EMBL/GenBank/DDBJ databases">
        <title>Single cell metagenomics reveals metabolic interactions within the superorganism composed of flagellate Streblomastix strix and complex community of Bacteroidetes bacteria on its surface.</title>
        <authorList>
            <person name="Treitli S.C."/>
            <person name="Kolisko M."/>
            <person name="Husnik F."/>
            <person name="Keeling P."/>
            <person name="Hampl V."/>
        </authorList>
    </citation>
    <scope>NUCLEOTIDE SEQUENCE</scope>
    <source>
        <strain evidence="3">STM</strain>
    </source>
</reference>
<evidence type="ECO:0000313" key="3">
    <source>
        <dbReference type="EMBL" id="KAA6352391.1"/>
    </source>
</evidence>
<dbReference type="InterPro" id="IPR001387">
    <property type="entry name" value="Cro/C1-type_HTH"/>
</dbReference>
<evidence type="ECO:0000259" key="2">
    <source>
        <dbReference type="PROSITE" id="PS50943"/>
    </source>
</evidence>
<organism evidence="3">
    <name type="scientific">termite gut metagenome</name>
    <dbReference type="NCBI Taxonomy" id="433724"/>
    <lineage>
        <taxon>unclassified sequences</taxon>
        <taxon>metagenomes</taxon>
        <taxon>organismal metagenomes</taxon>
    </lineage>
</organism>
<dbReference type="EMBL" id="SNRY01000003">
    <property type="protein sequence ID" value="KAA6352391.1"/>
    <property type="molecule type" value="Genomic_DNA"/>
</dbReference>
<sequence length="124" mass="14039">MIGEKLKKILKLKKVSAKEFGGIIGKTEGMIYKYYNASTFDSNQILEFSRILNIPITYWFGDISNGNQTIMTNAKGSAASIYGDAIVGEMANKDKEIEHMKSLLEEKDKLLEEKERLINVLMNK</sequence>
<accession>A0A5J4T3W5</accession>
<proteinExistence type="predicted"/>
<dbReference type="GO" id="GO:0003677">
    <property type="term" value="F:DNA binding"/>
    <property type="evidence" value="ECO:0007669"/>
    <property type="project" value="InterPro"/>
</dbReference>
<dbReference type="Gene3D" id="1.10.260.40">
    <property type="entry name" value="lambda repressor-like DNA-binding domains"/>
    <property type="match status" value="1"/>
</dbReference>
<comment type="caution">
    <text evidence="3">The sequence shown here is derived from an EMBL/GenBank/DDBJ whole genome shotgun (WGS) entry which is preliminary data.</text>
</comment>
<gene>
    <name evidence="3" type="ORF">EZS27_000341</name>
</gene>